<dbReference type="InterPro" id="IPR008383">
    <property type="entry name" value="API5"/>
</dbReference>
<feature type="region of interest" description="Disordered" evidence="3">
    <location>
        <begin position="480"/>
        <end position="501"/>
    </location>
</feature>
<dbReference type="Pfam" id="PF05918">
    <property type="entry name" value="API5"/>
    <property type="match status" value="1"/>
</dbReference>
<dbReference type="GO" id="GO:0003723">
    <property type="term" value="F:RNA binding"/>
    <property type="evidence" value="ECO:0007669"/>
    <property type="project" value="TreeGrafter"/>
</dbReference>
<evidence type="ECO:0000256" key="3">
    <source>
        <dbReference type="SAM" id="MobiDB-lite"/>
    </source>
</evidence>
<keyword evidence="2" id="KW-0053">Apoptosis</keyword>
<dbReference type="PANTHER" id="PTHR12758">
    <property type="entry name" value="APOPTOSIS INHIBITOR 5-RELATED"/>
    <property type="match status" value="1"/>
</dbReference>
<keyword evidence="5" id="KW-1185">Reference proteome</keyword>
<dbReference type="InterPro" id="IPR011989">
    <property type="entry name" value="ARM-like"/>
</dbReference>
<dbReference type="AlphaFoldDB" id="A0A183MI32"/>
<dbReference type="GO" id="GO:0005634">
    <property type="term" value="C:nucleus"/>
    <property type="evidence" value="ECO:0007669"/>
    <property type="project" value="TreeGrafter"/>
</dbReference>
<sequence>MTLPTTDDLYSCYDKLTDSSIDLKERENAYKTVLVGVKGDENSKRLSSQFIARFSKLFENLLEESFNCFLDLCDDDDVNVRSQVVHDLLQFCKHARVFVPRVADVLVQMYQTDDKKELNVISLALSQLLHSEPKATLLGIFNRLLSMNAENSRENTLKFLCERLKSLPDNVLTSDLESFVVEQTNRVLHDVSEDEFPMLISLLSSLKCMSTLTGRQKLVGMISQQALQAVPAFNASDRACIAQVRESCRQAALCISKNVNAHELYIYMLEKFLPQFGDFAEDTFDERLSLLQLTAELLFFPSQALASVKSEDITKYLNSAFNILSMFLPNIPSEETADNMKQPSTEKPTLNQMGLKFSELEASLFLCCQLGCYYPQYFGGKANDNESELSVIEDGVDRLRTVRPRLQYLSQLAQDYATTISGQLDKNLQSEESKLRIMAHRLMMNIQRMIRCFFHNPPVFKTINVTLSWIQSPVASIPGTKHPLSTDSGNHHSTGVRQPRGDRLLYTPPIGQWSRVDTIDSNKGRFRFGRSGRGRGRNF</sequence>
<reference evidence="6" key="2">
    <citation type="submission" date="2023-11" db="UniProtKB">
        <authorList>
            <consortium name="WormBaseParasite"/>
        </authorList>
    </citation>
    <scope>IDENTIFICATION</scope>
</reference>
<dbReference type="GO" id="GO:0043066">
    <property type="term" value="P:negative regulation of apoptotic process"/>
    <property type="evidence" value="ECO:0007669"/>
    <property type="project" value="TreeGrafter"/>
</dbReference>
<proteinExistence type="inferred from homology"/>
<reference evidence="4 5" key="1">
    <citation type="submission" date="2018-11" db="EMBL/GenBank/DDBJ databases">
        <authorList>
            <consortium name="Pathogen Informatics"/>
        </authorList>
    </citation>
    <scope>NUCLEOTIDE SEQUENCE [LARGE SCALE GENOMIC DNA]</scope>
    <source>
        <strain evidence="4 5">Zambia</strain>
    </source>
</reference>
<protein>
    <submittedName>
        <fullName evidence="6">Apoptosis inhibitor 5</fullName>
    </submittedName>
</protein>
<dbReference type="PANTHER" id="PTHR12758:SF19">
    <property type="entry name" value="APOPTOSIS INHIBITOR 5"/>
    <property type="match status" value="1"/>
</dbReference>
<evidence type="ECO:0000313" key="6">
    <source>
        <dbReference type="WBParaSite" id="SMRG1_71090.2"/>
    </source>
</evidence>
<dbReference type="Proteomes" id="UP000050790">
    <property type="component" value="Unassembled WGS sequence"/>
</dbReference>
<evidence type="ECO:0000256" key="2">
    <source>
        <dbReference type="ARBA" id="ARBA00022703"/>
    </source>
</evidence>
<evidence type="ECO:0000313" key="5">
    <source>
        <dbReference type="Proteomes" id="UP000277204"/>
    </source>
</evidence>
<evidence type="ECO:0000313" key="4">
    <source>
        <dbReference type="EMBL" id="VDP18973.1"/>
    </source>
</evidence>
<dbReference type="Proteomes" id="UP000277204">
    <property type="component" value="Unassembled WGS sequence"/>
</dbReference>
<evidence type="ECO:0000256" key="1">
    <source>
        <dbReference type="ARBA" id="ARBA00009515"/>
    </source>
</evidence>
<feature type="compositionally biased region" description="Polar residues" evidence="3">
    <location>
        <begin position="483"/>
        <end position="496"/>
    </location>
</feature>
<dbReference type="WBParaSite" id="SMRG1_71090.2">
    <property type="protein sequence ID" value="SMRG1_71090.2"/>
    <property type="gene ID" value="SMRG1_71090"/>
</dbReference>
<dbReference type="SUPFAM" id="SSF48371">
    <property type="entry name" value="ARM repeat"/>
    <property type="match status" value="1"/>
</dbReference>
<dbReference type="OrthoDB" id="19224at2759"/>
<accession>A0A183MI32</accession>
<dbReference type="Gene3D" id="1.25.10.10">
    <property type="entry name" value="Leucine-rich Repeat Variant"/>
    <property type="match status" value="1"/>
</dbReference>
<comment type="similarity">
    <text evidence="1">Belongs to the API5 family.</text>
</comment>
<gene>
    <name evidence="4" type="ORF">SMRZ_LOCUS15707</name>
</gene>
<organism evidence="4 5">
    <name type="scientific">Schistosoma margrebowiei</name>
    <dbReference type="NCBI Taxonomy" id="48269"/>
    <lineage>
        <taxon>Eukaryota</taxon>
        <taxon>Metazoa</taxon>
        <taxon>Spiralia</taxon>
        <taxon>Lophotrochozoa</taxon>
        <taxon>Platyhelminthes</taxon>
        <taxon>Trematoda</taxon>
        <taxon>Digenea</taxon>
        <taxon>Strigeidida</taxon>
        <taxon>Schistosomatoidea</taxon>
        <taxon>Schistosomatidae</taxon>
        <taxon>Schistosoma</taxon>
    </lineage>
</organism>
<dbReference type="STRING" id="48269.A0A183MI32"/>
<dbReference type="GO" id="GO:0006915">
    <property type="term" value="P:apoptotic process"/>
    <property type="evidence" value="ECO:0007669"/>
    <property type="project" value="UniProtKB-KW"/>
</dbReference>
<dbReference type="InterPro" id="IPR016024">
    <property type="entry name" value="ARM-type_fold"/>
</dbReference>
<name>A0A183MI32_9TREM</name>
<dbReference type="EMBL" id="UZAI01016985">
    <property type="protein sequence ID" value="VDP18973.1"/>
    <property type="molecule type" value="Genomic_DNA"/>
</dbReference>